<dbReference type="PANTHER" id="PTHR31901:SF9">
    <property type="entry name" value="GH3 DOMAIN-CONTAINING PROTEIN"/>
    <property type="match status" value="1"/>
</dbReference>
<dbReference type="AlphaFoldDB" id="A0A371Q567"/>
<dbReference type="Pfam" id="PF03321">
    <property type="entry name" value="GH3"/>
    <property type="match status" value="1"/>
</dbReference>
<sequence length="566" mass="62166">MTSTDGWGSPGHEQRYRERVFAERARLHGAAADFAGHQQRVLADLLEFNADTAFGRAHGFGRIRTMEEFRRAVPVQDYADHAPWIDRTTAGEANVLTADRPTVYFTSSGSTGAHKKIPVTPRFMSSTFFPFYYAAWAPLIEHFPDVLARPDAVLNLKHDPLAAPPTAADGRPHVGASQVDFGEKFGEPLSAEPGTAAPWAALPVPVAADAHLEKMYLRLRLAVQSDVRCLIGINPAMVAAVPYQLNLWWPRIVKEVHDGTLGGVPYGAPAPQRAAELERLADHFGIVRPAQIWPHMRALFCWTTGAASLYLPRLREEFGPGVTVLPAPVAASEGPVGVALDRHPCAGSLVATASVYEFVDADQDLTPDVATLLPDELEPGRDYHVLFSHVGGLYRYAVGDVVRVVDRVDGVPRVEYAGRGTRSDAAGERLREAQVIRALRAALSATGLELRNATCQVATPPTGQPHYRFALAPHTPWNGQETTRFARLLDTHLGEQSPGYRRAREAGRLGDPTLHLLPRDAFQRDWHDAVGAGVRPTQVKDRIFRQDPALWQRLTQLPATHEGEHR</sequence>
<keyword evidence="4" id="KW-1185">Reference proteome</keyword>
<feature type="domain" description="GH3 middle" evidence="1">
    <location>
        <begin position="350"/>
        <end position="419"/>
    </location>
</feature>
<gene>
    <name evidence="3" type="ORF">DY245_13540</name>
</gene>
<feature type="domain" description="GH3 C-terminal" evidence="2">
    <location>
        <begin position="434"/>
        <end position="541"/>
    </location>
</feature>
<dbReference type="GO" id="GO:0005737">
    <property type="term" value="C:cytoplasm"/>
    <property type="evidence" value="ECO:0007669"/>
    <property type="project" value="TreeGrafter"/>
</dbReference>
<dbReference type="InterPro" id="IPR055377">
    <property type="entry name" value="GH3_M"/>
</dbReference>
<protein>
    <recommendedName>
        <fullName evidence="5">GH3 auxin-responsive promoter</fullName>
    </recommendedName>
</protein>
<dbReference type="GO" id="GO:0016881">
    <property type="term" value="F:acid-amino acid ligase activity"/>
    <property type="evidence" value="ECO:0007669"/>
    <property type="project" value="TreeGrafter"/>
</dbReference>
<evidence type="ECO:0000259" key="2">
    <source>
        <dbReference type="Pfam" id="PF23572"/>
    </source>
</evidence>
<comment type="caution">
    <text evidence="3">The sequence shown here is derived from an EMBL/GenBank/DDBJ whole genome shotgun (WGS) entry which is preliminary data.</text>
</comment>
<dbReference type="RefSeq" id="WP_128507028.1">
    <property type="nucleotide sequence ID" value="NZ_QUAC01000107.1"/>
</dbReference>
<dbReference type="Pfam" id="PF23571">
    <property type="entry name" value="GH3_M"/>
    <property type="match status" value="1"/>
</dbReference>
<dbReference type="PANTHER" id="PTHR31901">
    <property type="entry name" value="GH3 DOMAIN-CONTAINING PROTEIN"/>
    <property type="match status" value="1"/>
</dbReference>
<evidence type="ECO:0000313" key="4">
    <source>
        <dbReference type="Proteomes" id="UP000262477"/>
    </source>
</evidence>
<evidence type="ECO:0000259" key="1">
    <source>
        <dbReference type="Pfam" id="PF23571"/>
    </source>
</evidence>
<dbReference type="EMBL" id="QUAC01000107">
    <property type="protein sequence ID" value="REK89831.1"/>
    <property type="molecule type" value="Genomic_DNA"/>
</dbReference>
<organism evidence="3 4">
    <name type="scientific">Streptomyces inhibens</name>
    <dbReference type="NCBI Taxonomy" id="2293571"/>
    <lineage>
        <taxon>Bacteria</taxon>
        <taxon>Bacillati</taxon>
        <taxon>Actinomycetota</taxon>
        <taxon>Actinomycetes</taxon>
        <taxon>Kitasatosporales</taxon>
        <taxon>Streptomycetaceae</taxon>
        <taxon>Streptomyces</taxon>
    </lineage>
</organism>
<evidence type="ECO:0000313" key="3">
    <source>
        <dbReference type="EMBL" id="REK89831.1"/>
    </source>
</evidence>
<dbReference type="Pfam" id="PF23572">
    <property type="entry name" value="GH3_C"/>
    <property type="match status" value="1"/>
</dbReference>
<evidence type="ECO:0008006" key="5">
    <source>
        <dbReference type="Google" id="ProtNLM"/>
    </source>
</evidence>
<dbReference type="InterPro" id="IPR055378">
    <property type="entry name" value="GH3_C"/>
</dbReference>
<name>A0A371Q567_STRIH</name>
<reference evidence="3 4" key="1">
    <citation type="submission" date="2018-08" db="EMBL/GenBank/DDBJ databases">
        <title>Streptomyces NEAU-D10 sp. nov., a novel Actinomycete isolated from soil.</title>
        <authorList>
            <person name="Jin L."/>
        </authorList>
    </citation>
    <scope>NUCLEOTIDE SEQUENCE [LARGE SCALE GENOMIC DNA]</scope>
    <source>
        <strain evidence="3 4">NEAU-D10</strain>
    </source>
</reference>
<dbReference type="OrthoDB" id="614636at2"/>
<dbReference type="InterPro" id="IPR004993">
    <property type="entry name" value="GH3"/>
</dbReference>
<accession>A0A371Q567</accession>
<dbReference type="Proteomes" id="UP000262477">
    <property type="component" value="Unassembled WGS sequence"/>
</dbReference>
<proteinExistence type="predicted"/>